<keyword evidence="3" id="KW-1185">Reference proteome</keyword>
<dbReference type="Pfam" id="PF01791">
    <property type="entry name" value="DeoC"/>
    <property type="match status" value="1"/>
</dbReference>
<comment type="caution">
    <text evidence="2">The sequence shown here is derived from an EMBL/GenBank/DDBJ whole genome shotgun (WGS) entry which is preliminary data.</text>
</comment>
<dbReference type="SMART" id="SM01133">
    <property type="entry name" value="DeoC"/>
    <property type="match status" value="1"/>
</dbReference>
<evidence type="ECO:0008006" key="4">
    <source>
        <dbReference type="Google" id="ProtNLM"/>
    </source>
</evidence>
<evidence type="ECO:0000256" key="1">
    <source>
        <dbReference type="PIRSR" id="PIRSR038992-1"/>
    </source>
</evidence>
<reference evidence="2 3" key="1">
    <citation type="submission" date="2019-09" db="EMBL/GenBank/DDBJ databases">
        <title>Screening of Novel Bioactive Compounds from Soil-Associated.</title>
        <authorList>
            <person name="Gong X."/>
        </authorList>
    </citation>
    <scope>NUCLEOTIDE SEQUENCE [LARGE SCALE GENOMIC DNA]</scope>
    <source>
        <strain evidence="2 3">Gxj-6</strain>
    </source>
</reference>
<dbReference type="Gene3D" id="3.20.20.70">
    <property type="entry name" value="Aldolase class I"/>
    <property type="match status" value="1"/>
</dbReference>
<dbReference type="InterPro" id="IPR002915">
    <property type="entry name" value="DeoC/FbaB/LacD_aldolase"/>
</dbReference>
<sequence>MAEAYGWSGKTLRTQRIMHSASGTTFLVPLDHSLADGPVSAAADFAGLVTAMAANDVDGIIVHKGRVRFLPTELLGRLALVVHLSGSTRHAPDADAKTLVGAVTEAVALGADGVSLHINLGSSNEAQQLADFGLVADRCARWGVPLLAMVYPRGPRIADPADPALLAHAANVAADLGADIVKLPFTGSSVTMREVVEASPIPVVTAGGGVIDDTGTFLNLIDSVMASGVRGVAVGRNIFRAPDPGKLARSVAQRVHAGLGSRKPLTPLDLALAGATVA</sequence>
<proteinExistence type="predicted"/>
<dbReference type="AlphaFoldDB" id="A0A5J5JWY5"/>
<dbReference type="NCBIfam" id="NF005556">
    <property type="entry name" value="PRK07226.1"/>
    <property type="match status" value="1"/>
</dbReference>
<dbReference type="SUPFAM" id="SSF51569">
    <property type="entry name" value="Aldolase"/>
    <property type="match status" value="1"/>
</dbReference>
<dbReference type="EMBL" id="VYTZ01000014">
    <property type="protein sequence ID" value="KAA9374808.1"/>
    <property type="molecule type" value="Genomic_DNA"/>
</dbReference>
<name>A0A5J5JWY5_9ACTN</name>
<dbReference type="InterPro" id="IPR041720">
    <property type="entry name" value="FbaB-like"/>
</dbReference>
<dbReference type="GO" id="GO:0004332">
    <property type="term" value="F:fructose-bisphosphate aldolase activity"/>
    <property type="evidence" value="ECO:0007669"/>
    <property type="project" value="InterPro"/>
</dbReference>
<dbReference type="PANTHER" id="PTHR47916">
    <property type="entry name" value="FRUCTOSE-BISPHOSPHATE ALDOLASE CLASS 1"/>
    <property type="match status" value="1"/>
</dbReference>
<organism evidence="2 3">
    <name type="scientific">Microbispora cellulosiformans</name>
    <dbReference type="NCBI Taxonomy" id="2614688"/>
    <lineage>
        <taxon>Bacteria</taxon>
        <taxon>Bacillati</taxon>
        <taxon>Actinomycetota</taxon>
        <taxon>Actinomycetes</taxon>
        <taxon>Streptosporangiales</taxon>
        <taxon>Streptosporangiaceae</taxon>
        <taxon>Microbispora</taxon>
    </lineage>
</organism>
<dbReference type="PIRSF" id="PIRSF038992">
    <property type="entry name" value="Aldolase_Ia"/>
    <property type="match status" value="1"/>
</dbReference>
<protein>
    <recommendedName>
        <fullName evidence="4">2-amino-4,5-dihydroxy-6-one-heptanoic acid-7-phosphate synthase</fullName>
    </recommendedName>
</protein>
<feature type="active site" description="Schiff-base intermediate with dihydroxyacetone-P" evidence="1">
    <location>
        <position position="182"/>
    </location>
</feature>
<dbReference type="RefSeq" id="WP_150938226.1">
    <property type="nucleotide sequence ID" value="NZ_VYTZ01000014.1"/>
</dbReference>
<dbReference type="CDD" id="cd00958">
    <property type="entry name" value="DhnA"/>
    <property type="match status" value="1"/>
</dbReference>
<gene>
    <name evidence="2" type="ORF">F5972_29835</name>
</gene>
<dbReference type="Proteomes" id="UP000327011">
    <property type="component" value="Unassembled WGS sequence"/>
</dbReference>
<feature type="active site" description="Proton donor" evidence="1">
    <location>
        <position position="151"/>
    </location>
</feature>
<evidence type="ECO:0000313" key="2">
    <source>
        <dbReference type="EMBL" id="KAA9374808.1"/>
    </source>
</evidence>
<accession>A0A5J5JWY5</accession>
<dbReference type="InterPro" id="IPR013785">
    <property type="entry name" value="Aldolase_TIM"/>
</dbReference>
<dbReference type="PANTHER" id="PTHR47916:SF1">
    <property type="entry name" value="3-HYDROXY-5-PHOSPHONOOXYPENTANE-2,4-DIONE THIOLASE"/>
    <property type="match status" value="1"/>
</dbReference>
<evidence type="ECO:0000313" key="3">
    <source>
        <dbReference type="Proteomes" id="UP000327011"/>
    </source>
</evidence>
<dbReference type="InterPro" id="IPR050456">
    <property type="entry name" value="DeoC/FbaB_aldolase"/>
</dbReference>